<dbReference type="EMBL" id="BGPR01001253">
    <property type="protein sequence ID" value="GBM49388.1"/>
    <property type="molecule type" value="Genomic_DNA"/>
</dbReference>
<name>A0A4Y2G9V9_ARAVE</name>
<accession>A0A4Y2G9V9</accession>
<comment type="caution">
    <text evidence="1">The sequence shown here is derived from an EMBL/GenBank/DDBJ whole genome shotgun (WGS) entry which is preliminary data.</text>
</comment>
<reference evidence="1 2" key="1">
    <citation type="journal article" date="2019" name="Sci. Rep.">
        <title>Orb-weaving spider Araneus ventricosus genome elucidates the spidroin gene catalogue.</title>
        <authorList>
            <person name="Kono N."/>
            <person name="Nakamura H."/>
            <person name="Ohtoshi R."/>
            <person name="Moran D.A.P."/>
            <person name="Shinohara A."/>
            <person name="Yoshida Y."/>
            <person name="Fujiwara M."/>
            <person name="Mori M."/>
            <person name="Tomita M."/>
            <person name="Arakawa K."/>
        </authorList>
    </citation>
    <scope>NUCLEOTIDE SEQUENCE [LARGE SCALE GENOMIC DNA]</scope>
</reference>
<protein>
    <submittedName>
        <fullName evidence="1">Uncharacterized protein</fullName>
    </submittedName>
</protein>
<organism evidence="1 2">
    <name type="scientific">Araneus ventricosus</name>
    <name type="common">Orbweaver spider</name>
    <name type="synonym">Epeira ventricosa</name>
    <dbReference type="NCBI Taxonomy" id="182803"/>
    <lineage>
        <taxon>Eukaryota</taxon>
        <taxon>Metazoa</taxon>
        <taxon>Ecdysozoa</taxon>
        <taxon>Arthropoda</taxon>
        <taxon>Chelicerata</taxon>
        <taxon>Arachnida</taxon>
        <taxon>Araneae</taxon>
        <taxon>Araneomorphae</taxon>
        <taxon>Entelegynae</taxon>
        <taxon>Araneoidea</taxon>
        <taxon>Araneidae</taxon>
        <taxon>Araneus</taxon>
    </lineage>
</organism>
<gene>
    <name evidence="1" type="ORF">AVEN_32517_1</name>
</gene>
<proteinExistence type="predicted"/>
<sequence>MYYQDATAGRGDVPCGLLSYLYQNSPSSILRLGEKSVEGLEASTFRFSNTNRQQITNNDSNSTFNSAQLTDFPIRTADEAPKSSFALRSRSSFHLSPFIYPSSTGRDFNGIIQYIVYISSPIEKIMAFSAIYDLSPKSQNLSPIVAKVRGLGLAAAGRSILIPAKVSSQQ</sequence>
<dbReference type="AlphaFoldDB" id="A0A4Y2G9V9"/>
<evidence type="ECO:0000313" key="2">
    <source>
        <dbReference type="Proteomes" id="UP000499080"/>
    </source>
</evidence>
<evidence type="ECO:0000313" key="1">
    <source>
        <dbReference type="EMBL" id="GBM49388.1"/>
    </source>
</evidence>
<keyword evidence="2" id="KW-1185">Reference proteome</keyword>
<dbReference type="Proteomes" id="UP000499080">
    <property type="component" value="Unassembled WGS sequence"/>
</dbReference>